<comment type="caution">
    <text evidence="2">The sequence shown here is derived from an EMBL/GenBank/DDBJ whole genome shotgun (WGS) entry which is preliminary data.</text>
</comment>
<accession>A0A941J5A9</accession>
<dbReference type="EMBL" id="JAGTPW010000017">
    <property type="protein sequence ID" value="MBR8644822.1"/>
    <property type="molecule type" value="Genomic_DNA"/>
</dbReference>
<evidence type="ECO:0000313" key="3">
    <source>
        <dbReference type="Proteomes" id="UP000680045"/>
    </source>
</evidence>
<keyword evidence="1" id="KW-1133">Transmembrane helix</keyword>
<name>A0A941J5A9_9BACI</name>
<dbReference type="AlphaFoldDB" id="A0A941J5A9"/>
<keyword evidence="1" id="KW-0812">Transmembrane</keyword>
<proteinExistence type="predicted"/>
<organism evidence="2 3">
    <name type="scientific">Peribacillus frigoritolerans</name>
    <dbReference type="NCBI Taxonomy" id="450367"/>
    <lineage>
        <taxon>Bacteria</taxon>
        <taxon>Bacillati</taxon>
        <taxon>Bacillota</taxon>
        <taxon>Bacilli</taxon>
        <taxon>Bacillales</taxon>
        <taxon>Bacillaceae</taxon>
        <taxon>Peribacillus</taxon>
    </lineage>
</organism>
<protein>
    <submittedName>
        <fullName evidence="2">Uncharacterized protein</fullName>
    </submittedName>
</protein>
<sequence length="67" mass="7788">MAARVSTITFKDFLLATALGNLIYFFFLSLIPYGLLSVEMNQYTLAALALLFLLFFMVYKRAKRRRN</sequence>
<feature type="transmembrane region" description="Helical" evidence="1">
    <location>
        <begin position="12"/>
        <end position="36"/>
    </location>
</feature>
<evidence type="ECO:0000256" key="1">
    <source>
        <dbReference type="SAM" id="Phobius"/>
    </source>
</evidence>
<feature type="transmembrane region" description="Helical" evidence="1">
    <location>
        <begin position="42"/>
        <end position="59"/>
    </location>
</feature>
<gene>
    <name evidence="2" type="ORF">KEH51_11625</name>
</gene>
<keyword evidence="1" id="KW-0472">Membrane</keyword>
<evidence type="ECO:0000313" key="2">
    <source>
        <dbReference type="EMBL" id="MBR8644822.1"/>
    </source>
</evidence>
<reference evidence="2" key="1">
    <citation type="submission" date="2021-04" db="EMBL/GenBank/DDBJ databases">
        <title>Whole genome sequencing of Enterococci isolates from hospitalized patients.</title>
        <authorList>
            <person name="Ogoti B.M."/>
            <person name="Onyambu F.G."/>
        </authorList>
    </citation>
    <scope>NUCLEOTIDE SEQUENCE</scope>
    <source>
        <strain evidence="2">242</strain>
    </source>
</reference>
<dbReference type="Proteomes" id="UP000680045">
    <property type="component" value="Unassembled WGS sequence"/>
</dbReference>